<gene>
    <name evidence="1" type="ORF">HNP84_008933</name>
</gene>
<evidence type="ECO:0000313" key="1">
    <source>
        <dbReference type="EMBL" id="MBB5139170.1"/>
    </source>
</evidence>
<proteinExistence type="predicted"/>
<name>A0A840PN97_9ACTN</name>
<evidence type="ECO:0008006" key="3">
    <source>
        <dbReference type="Google" id="ProtNLM"/>
    </source>
</evidence>
<dbReference type="Proteomes" id="UP000578449">
    <property type="component" value="Unassembled WGS sequence"/>
</dbReference>
<sequence>MTVMTLPEWLDGLDPRPDVPTREQGVKWVIVLDRDLPRGLQVNAAACLAAAVGRAAPAILGEPGLDADGGAHSGLPWTGCTVLAAPAAIVRAIRAEAVAAPDLLVTDMAAIAQRAGVYLDYLAELGRSRGDDLDYYAIGILGPRSAVDRLTARLPLLR</sequence>
<comment type="caution">
    <text evidence="1">The sequence shown here is derived from an EMBL/GenBank/DDBJ whole genome shotgun (WGS) entry which is preliminary data.</text>
</comment>
<reference evidence="1 2" key="1">
    <citation type="submission" date="2020-08" db="EMBL/GenBank/DDBJ databases">
        <title>Genomic Encyclopedia of Type Strains, Phase IV (KMG-IV): sequencing the most valuable type-strain genomes for metagenomic binning, comparative biology and taxonomic classification.</title>
        <authorList>
            <person name="Goeker M."/>
        </authorList>
    </citation>
    <scope>NUCLEOTIDE SEQUENCE [LARGE SCALE GENOMIC DNA]</scope>
    <source>
        <strain evidence="1 2">DSM 45615</strain>
    </source>
</reference>
<organism evidence="1 2">
    <name type="scientific">Thermocatellispora tengchongensis</name>
    <dbReference type="NCBI Taxonomy" id="1073253"/>
    <lineage>
        <taxon>Bacteria</taxon>
        <taxon>Bacillati</taxon>
        <taxon>Actinomycetota</taxon>
        <taxon>Actinomycetes</taxon>
        <taxon>Streptosporangiales</taxon>
        <taxon>Streptosporangiaceae</taxon>
        <taxon>Thermocatellispora</taxon>
    </lineage>
</organism>
<dbReference type="Gene3D" id="3.40.1490.10">
    <property type="entry name" value="Bit1"/>
    <property type="match status" value="1"/>
</dbReference>
<keyword evidence="2" id="KW-1185">Reference proteome</keyword>
<protein>
    <recommendedName>
        <fullName evidence="3">DUF2000 domain-containing protein</fullName>
    </recommendedName>
</protein>
<evidence type="ECO:0000313" key="2">
    <source>
        <dbReference type="Proteomes" id="UP000578449"/>
    </source>
</evidence>
<dbReference type="EMBL" id="JACHGN010000028">
    <property type="protein sequence ID" value="MBB5139170.1"/>
    <property type="molecule type" value="Genomic_DNA"/>
</dbReference>
<dbReference type="Pfam" id="PF09391">
    <property type="entry name" value="DUF2000"/>
    <property type="match status" value="1"/>
</dbReference>
<dbReference type="InterPro" id="IPR023476">
    <property type="entry name" value="Pep_tRNA_hydro_II_dom_sf"/>
</dbReference>
<dbReference type="AlphaFoldDB" id="A0A840PN97"/>
<accession>A0A840PN97</accession>
<dbReference type="InterPro" id="IPR018988">
    <property type="entry name" value="DUF2000"/>
</dbReference>
<dbReference type="SUPFAM" id="SSF102462">
    <property type="entry name" value="Peptidyl-tRNA hydrolase II"/>
    <property type="match status" value="1"/>
</dbReference>